<gene>
    <name evidence="5 7" type="primary">queF</name>
    <name evidence="7" type="ORF">EPV75_12140</name>
</gene>
<dbReference type="PIRSF" id="PIRSF004750">
    <property type="entry name" value="Nitrile_oxidored_YqcD_prd"/>
    <property type="match status" value="1"/>
</dbReference>
<comment type="function">
    <text evidence="5">Catalyzes the NADPH-dependent reduction of 7-cyano-7-deazaguanine (preQ0) to 7-aminomethyl-7-deazaguanine (preQ1).</text>
</comment>
<sequence>MTNPVSPQSESTANQSLLGRATPYCRQYDPSILFPVPRQEKRDELDISPDALPFSGQDVWTGFEISWLNDQGKPQVGWALFFFPAASPYLIESKSFKLYLNSFNGTRFASAEAVKQHWITDLSQACGGEVKVELYGLDEPQTLIGAPPGECLDNLDIEVSDYQVRPELLTTVSSTPVSETLYSHLLKSNCLVTGQPDWGSIVIRYEGPQIDRENLLKYLVSFREHNEFHEQCVERVFVDLMRHCQPEKLTVYARYVRRGGLDINPYRSNFETDFDLRRLVRQ</sequence>
<dbReference type="PANTHER" id="PTHR34354">
    <property type="entry name" value="NADPH-DEPENDENT 7-CYANO-7-DEAZAGUANINE REDUCTASE"/>
    <property type="match status" value="1"/>
</dbReference>
<dbReference type="InterPro" id="IPR043133">
    <property type="entry name" value="GTP-CH-I_C/QueF"/>
</dbReference>
<keyword evidence="1 5" id="KW-0963">Cytoplasm</keyword>
<organism evidence="7 8">
    <name type="scientific">Hydrogenovibrio thermophilus</name>
    <dbReference type="NCBI Taxonomy" id="265883"/>
    <lineage>
        <taxon>Bacteria</taxon>
        <taxon>Pseudomonadati</taxon>
        <taxon>Pseudomonadota</taxon>
        <taxon>Gammaproteobacteria</taxon>
        <taxon>Thiotrichales</taxon>
        <taxon>Piscirickettsiaceae</taxon>
        <taxon>Hydrogenovibrio</taxon>
    </lineage>
</organism>
<comment type="catalytic activity">
    <reaction evidence="5">
        <text>7-aminomethyl-7-carbaguanine + 2 NADP(+) = 7-cyano-7-carbaguanine + 2 NADPH + 3 H(+)</text>
        <dbReference type="Rhea" id="RHEA:13409"/>
        <dbReference type="ChEBI" id="CHEBI:15378"/>
        <dbReference type="ChEBI" id="CHEBI:45075"/>
        <dbReference type="ChEBI" id="CHEBI:57783"/>
        <dbReference type="ChEBI" id="CHEBI:58349"/>
        <dbReference type="ChEBI" id="CHEBI:58703"/>
        <dbReference type="EC" id="1.7.1.13"/>
    </reaction>
</comment>
<accession>A0A410H635</accession>
<dbReference type="InterPro" id="IPR029500">
    <property type="entry name" value="QueF"/>
</dbReference>
<feature type="active site" description="Thioimide intermediate" evidence="5">
    <location>
        <position position="190"/>
    </location>
</feature>
<keyword evidence="4 5" id="KW-0560">Oxidoreductase</keyword>
<proteinExistence type="inferred from homology"/>
<keyword evidence="8" id="KW-1185">Reference proteome</keyword>
<evidence type="ECO:0000256" key="1">
    <source>
        <dbReference type="ARBA" id="ARBA00022490"/>
    </source>
</evidence>
<evidence type="ECO:0000256" key="4">
    <source>
        <dbReference type="ARBA" id="ARBA00023002"/>
    </source>
</evidence>
<dbReference type="InterPro" id="IPR050084">
    <property type="entry name" value="NADPH_dep_7-cyano-7-deazaG_red"/>
</dbReference>
<reference evidence="7 8" key="1">
    <citation type="journal article" date="2018" name="Environ. Microbiol.">
        <title>Genomes of ubiquitous marine and hypersaline Hydrogenovibrio, Thiomicrorhabdus and Thiomicrospira spp. encode a diversity of mechanisms to sustain chemolithoautotrophy in heterogeneous environments.</title>
        <authorList>
            <person name="Scott K.M."/>
            <person name="Williams J."/>
            <person name="Porter C.M.B."/>
            <person name="Russel S."/>
            <person name="Harmer T.L."/>
            <person name="Paul J.H."/>
            <person name="Antonen K.M."/>
            <person name="Bridges M.K."/>
            <person name="Camper G.J."/>
            <person name="Campla C.K."/>
            <person name="Casella L.G."/>
            <person name="Chase E."/>
            <person name="Conrad J.W."/>
            <person name="Cruz M.C."/>
            <person name="Dunlap D.S."/>
            <person name="Duran L."/>
            <person name="Fahsbender E.M."/>
            <person name="Goldsmith D.B."/>
            <person name="Keeley R.F."/>
            <person name="Kondoff M.R."/>
            <person name="Kussy B.I."/>
            <person name="Lane M.K."/>
            <person name="Lawler S."/>
            <person name="Leigh B.A."/>
            <person name="Lewis C."/>
            <person name="Lostal L.M."/>
            <person name="Marking D."/>
            <person name="Mancera P.A."/>
            <person name="McClenthan E.C."/>
            <person name="McIntyre E.A."/>
            <person name="Mine J.A."/>
            <person name="Modi S."/>
            <person name="Moore B.D."/>
            <person name="Morgan W.A."/>
            <person name="Nelson K.M."/>
            <person name="Nguyen K.N."/>
            <person name="Ogburn N."/>
            <person name="Parrino D.G."/>
            <person name="Pedapudi A.D."/>
            <person name="Pelham R.P."/>
            <person name="Preece A.M."/>
            <person name="Rampersad E.A."/>
            <person name="Richardson J.C."/>
            <person name="Rodgers C.M."/>
            <person name="Schaffer B.L."/>
            <person name="Sheridan N.E."/>
            <person name="Solone M.R."/>
            <person name="Staley Z.R."/>
            <person name="Tabuchi M."/>
            <person name="Waide R.J."/>
            <person name="Wanjugi P.W."/>
            <person name="Young S."/>
            <person name="Clum A."/>
            <person name="Daum C."/>
            <person name="Huntemann M."/>
            <person name="Ivanova N."/>
            <person name="Kyrpides N."/>
            <person name="Mikhailova N."/>
            <person name="Palaniappan K."/>
            <person name="Pillay M."/>
            <person name="Reddy T.B.K."/>
            <person name="Shapiro N."/>
            <person name="Stamatis D."/>
            <person name="Varghese N."/>
            <person name="Woyke T."/>
            <person name="Boden R."/>
            <person name="Freyermuth S.K."/>
            <person name="Kerfeld C.A."/>
        </authorList>
    </citation>
    <scope>NUCLEOTIDE SEQUENCE [LARGE SCALE GENOMIC DNA]</scope>
    <source>
        <strain evidence="7 8">JR-2</strain>
    </source>
</reference>
<evidence type="ECO:0000256" key="3">
    <source>
        <dbReference type="ARBA" id="ARBA00022857"/>
    </source>
</evidence>
<dbReference type="GO" id="GO:0005737">
    <property type="term" value="C:cytoplasm"/>
    <property type="evidence" value="ECO:0007669"/>
    <property type="project" value="UniProtKB-SubCell"/>
</dbReference>
<evidence type="ECO:0000256" key="5">
    <source>
        <dbReference type="HAMAP-Rule" id="MF_00817"/>
    </source>
</evidence>
<keyword evidence="2 5" id="KW-0671">Queuosine biosynthesis</keyword>
<dbReference type="EC" id="1.7.1.13" evidence="5"/>
<comment type="pathway">
    <text evidence="5">tRNA modification; tRNA-queuosine biosynthesis.</text>
</comment>
<dbReference type="Pfam" id="PF14489">
    <property type="entry name" value="QueF"/>
    <property type="match status" value="1"/>
</dbReference>
<dbReference type="GO" id="GO:0008616">
    <property type="term" value="P:tRNA queuosine(34) biosynthetic process"/>
    <property type="evidence" value="ECO:0007669"/>
    <property type="project" value="UniProtKB-UniRule"/>
</dbReference>
<dbReference type="Gene3D" id="3.30.1130.10">
    <property type="match status" value="2"/>
</dbReference>
<evidence type="ECO:0000313" key="7">
    <source>
        <dbReference type="EMBL" id="QAB16356.1"/>
    </source>
</evidence>
<dbReference type="EMBL" id="CP035033">
    <property type="protein sequence ID" value="QAB16356.1"/>
    <property type="molecule type" value="Genomic_DNA"/>
</dbReference>
<dbReference type="Pfam" id="PF14819">
    <property type="entry name" value="QueF_N"/>
    <property type="match status" value="1"/>
</dbReference>
<comment type="similarity">
    <text evidence="5">Belongs to the GTP cyclohydrolase I family. QueF type 2 subfamily.</text>
</comment>
<comment type="subunit">
    <text evidence="5">Homodimer.</text>
</comment>
<dbReference type="SUPFAM" id="SSF55620">
    <property type="entry name" value="Tetrahydrobiopterin biosynthesis enzymes-like"/>
    <property type="match status" value="1"/>
</dbReference>
<comment type="subcellular location">
    <subcellularLocation>
        <location evidence="5">Cytoplasm</location>
    </subcellularLocation>
</comment>
<feature type="active site" description="Proton donor" evidence="5">
    <location>
        <position position="197"/>
    </location>
</feature>
<protein>
    <recommendedName>
        <fullName evidence="5">NADPH-dependent 7-cyano-7-deazaguanine reductase</fullName>
        <ecNumber evidence="5">1.7.1.13</ecNumber>
    </recommendedName>
    <alternativeName>
        <fullName evidence="5">7-cyano-7-carbaguanine reductase</fullName>
    </alternativeName>
    <alternativeName>
        <fullName evidence="5">NADPH-dependent nitrile oxidoreductase</fullName>
    </alternativeName>
    <alternativeName>
        <fullName evidence="5">PreQ(0) reductase</fullName>
    </alternativeName>
</protein>
<evidence type="ECO:0000259" key="6">
    <source>
        <dbReference type="Pfam" id="PF14819"/>
    </source>
</evidence>
<dbReference type="AlphaFoldDB" id="A0A410H635"/>
<dbReference type="InterPro" id="IPR016428">
    <property type="entry name" value="QueF_type2"/>
</dbReference>
<feature type="binding site" evidence="5">
    <location>
        <begin position="258"/>
        <end position="259"/>
    </location>
    <ligand>
        <name>NADPH</name>
        <dbReference type="ChEBI" id="CHEBI:57783"/>
    </ligand>
</feature>
<feature type="domain" description="NADPH-dependent 7-cyano-7-deazaguanine reductase N-terminal" evidence="6">
    <location>
        <begin position="24"/>
        <end position="134"/>
    </location>
</feature>
<feature type="binding site" evidence="5">
    <location>
        <begin position="229"/>
        <end position="230"/>
    </location>
    <ligand>
        <name>substrate</name>
    </ligand>
</feature>
<dbReference type="GO" id="GO:0033739">
    <property type="term" value="F:preQ1 synthase activity"/>
    <property type="evidence" value="ECO:0007669"/>
    <property type="project" value="UniProtKB-UniRule"/>
</dbReference>
<dbReference type="Proteomes" id="UP000285478">
    <property type="component" value="Chromosome"/>
</dbReference>
<evidence type="ECO:0000313" key="8">
    <source>
        <dbReference type="Proteomes" id="UP000285478"/>
    </source>
</evidence>
<name>A0A410H635_9GAMM</name>
<dbReference type="NCBIfam" id="TIGR03138">
    <property type="entry name" value="QueF"/>
    <property type="match status" value="1"/>
</dbReference>
<dbReference type="HAMAP" id="MF_00817">
    <property type="entry name" value="QueF_type2"/>
    <property type="match status" value="1"/>
</dbReference>
<dbReference type="PANTHER" id="PTHR34354:SF1">
    <property type="entry name" value="NADPH-DEPENDENT 7-CYANO-7-DEAZAGUANINE REDUCTASE"/>
    <property type="match status" value="1"/>
</dbReference>
<feature type="binding site" evidence="5">
    <location>
        <begin position="93"/>
        <end position="94"/>
    </location>
    <ligand>
        <name>NADPH</name>
        <dbReference type="ChEBI" id="CHEBI:57783"/>
    </ligand>
</feature>
<dbReference type="RefSeq" id="WP_128385572.1">
    <property type="nucleotide sequence ID" value="NZ_CP035033.1"/>
</dbReference>
<dbReference type="UniPathway" id="UPA00392"/>
<evidence type="ECO:0000256" key="2">
    <source>
        <dbReference type="ARBA" id="ARBA00022785"/>
    </source>
</evidence>
<dbReference type="InterPro" id="IPR029139">
    <property type="entry name" value="QueF_N"/>
</dbReference>
<dbReference type="KEGG" id="htr:EPV75_12140"/>
<feature type="binding site" evidence="5">
    <location>
        <begin position="91"/>
        <end position="93"/>
    </location>
    <ligand>
        <name>substrate</name>
    </ligand>
</feature>
<keyword evidence="3 5" id="KW-0521">NADP</keyword>